<proteinExistence type="inferred from homology"/>
<dbReference type="PROSITE" id="PS52004">
    <property type="entry name" value="KS3_2"/>
    <property type="match status" value="1"/>
</dbReference>
<organism evidence="5 6">
    <name type="scientific">Sphingobacterium humi</name>
    <dbReference type="NCBI Taxonomy" id="1796905"/>
    <lineage>
        <taxon>Bacteria</taxon>
        <taxon>Pseudomonadati</taxon>
        <taxon>Bacteroidota</taxon>
        <taxon>Sphingobacteriia</taxon>
        <taxon>Sphingobacteriales</taxon>
        <taxon>Sphingobacteriaceae</taxon>
        <taxon>Sphingobacterium</taxon>
    </lineage>
</organism>
<dbReference type="EMBL" id="WSQA01000007">
    <property type="protein sequence ID" value="MVZ62550.1"/>
    <property type="molecule type" value="Genomic_DNA"/>
</dbReference>
<comment type="similarity">
    <text evidence="1 3">Belongs to the thiolase-like superfamily. Beta-ketoacyl-ACP synthases family.</text>
</comment>
<gene>
    <name evidence="5" type="ORF">GQF63_10985</name>
</gene>
<comment type="caution">
    <text evidence="5">The sequence shown here is derived from an EMBL/GenBank/DDBJ whole genome shotgun (WGS) entry which is preliminary data.</text>
</comment>
<name>A0A6N8KYL7_9SPHI</name>
<evidence type="ECO:0000313" key="6">
    <source>
        <dbReference type="Proteomes" id="UP000435036"/>
    </source>
</evidence>
<evidence type="ECO:0000259" key="4">
    <source>
        <dbReference type="PROSITE" id="PS52004"/>
    </source>
</evidence>
<dbReference type="Gene3D" id="3.40.47.10">
    <property type="match status" value="1"/>
</dbReference>
<evidence type="ECO:0000256" key="2">
    <source>
        <dbReference type="ARBA" id="ARBA00022679"/>
    </source>
</evidence>
<dbReference type="InterPro" id="IPR016039">
    <property type="entry name" value="Thiolase-like"/>
</dbReference>
<dbReference type="RefSeq" id="WP_160369279.1">
    <property type="nucleotide sequence ID" value="NZ_WSQA01000007.1"/>
</dbReference>
<protein>
    <submittedName>
        <fullName evidence="5">Beta-ketoacyl synthase</fullName>
    </submittedName>
</protein>
<dbReference type="GO" id="GO:0006633">
    <property type="term" value="P:fatty acid biosynthetic process"/>
    <property type="evidence" value="ECO:0007669"/>
    <property type="project" value="TreeGrafter"/>
</dbReference>
<dbReference type="InterPro" id="IPR014030">
    <property type="entry name" value="Ketoacyl_synth_N"/>
</dbReference>
<evidence type="ECO:0000256" key="3">
    <source>
        <dbReference type="RuleBase" id="RU003694"/>
    </source>
</evidence>
<sequence length="371" mass="39917">MRSAYIQESVIISPLGFDTAQNFKQLQAGNSALRKTTLSASLGETVVAQLDEEALNNHFQALGVESFGSRMEKMSLAALMPIIQQRPITANSLLILSTTKGNIQALADQDIQGSFIPAMAKRIADYFAFQQEPLVISNACVSGLMALSVAKRFIQMEQVSDVYIIAVDELTPFVLSGFQSFQALSPENCRPYDQDRQGVNLGEAAVACYVSSVKEADSIRIAGDANINDANHISGPSRTGEGLYLSIQKALQEANLKAEDIDYVLAHGTATRYNDDMEAIAFHRAGLANCPTTSLKGYYGHTLGAAGLLEAVITAECLRRQFVLASLGYAHPGTTEPMHIQQETLAKEIKTALKTASGFAGTNTALILTTD</sequence>
<dbReference type="Proteomes" id="UP000435036">
    <property type="component" value="Unassembled WGS sequence"/>
</dbReference>
<keyword evidence="2 3" id="KW-0808">Transferase</keyword>
<evidence type="ECO:0000256" key="1">
    <source>
        <dbReference type="ARBA" id="ARBA00008467"/>
    </source>
</evidence>
<keyword evidence="6" id="KW-1185">Reference proteome</keyword>
<dbReference type="Pfam" id="PF00109">
    <property type="entry name" value="ketoacyl-synt"/>
    <property type="match status" value="1"/>
</dbReference>
<dbReference type="PANTHER" id="PTHR11712">
    <property type="entry name" value="POLYKETIDE SYNTHASE-RELATED"/>
    <property type="match status" value="1"/>
</dbReference>
<dbReference type="AlphaFoldDB" id="A0A6N8KYL7"/>
<dbReference type="SMART" id="SM00825">
    <property type="entry name" value="PKS_KS"/>
    <property type="match status" value="1"/>
</dbReference>
<accession>A0A6N8KYL7</accession>
<reference evidence="5 6" key="1">
    <citation type="submission" date="2019-12" db="EMBL/GenBank/DDBJ databases">
        <authorList>
            <person name="Dong K."/>
        </authorList>
    </citation>
    <scope>NUCLEOTIDE SEQUENCE [LARGE SCALE GENOMIC DNA]</scope>
    <source>
        <strain evidence="5 6">JCM 31225</strain>
    </source>
</reference>
<dbReference type="Pfam" id="PF02801">
    <property type="entry name" value="Ketoacyl-synt_C"/>
    <property type="match status" value="1"/>
</dbReference>
<dbReference type="InterPro" id="IPR014031">
    <property type="entry name" value="Ketoacyl_synth_C"/>
</dbReference>
<feature type="domain" description="Ketosynthase family 3 (KS3)" evidence="4">
    <location>
        <begin position="1"/>
        <end position="370"/>
    </location>
</feature>
<dbReference type="PANTHER" id="PTHR11712:SF336">
    <property type="entry name" value="3-OXOACYL-[ACYL-CARRIER-PROTEIN] SYNTHASE, MITOCHONDRIAL"/>
    <property type="match status" value="1"/>
</dbReference>
<dbReference type="InterPro" id="IPR000794">
    <property type="entry name" value="Beta-ketoacyl_synthase"/>
</dbReference>
<dbReference type="SUPFAM" id="SSF53901">
    <property type="entry name" value="Thiolase-like"/>
    <property type="match status" value="2"/>
</dbReference>
<dbReference type="InterPro" id="IPR020841">
    <property type="entry name" value="PKS_Beta-ketoAc_synthase_dom"/>
</dbReference>
<dbReference type="OrthoDB" id="9808669at2"/>
<dbReference type="GO" id="GO:0004315">
    <property type="term" value="F:3-oxoacyl-[acyl-carrier-protein] synthase activity"/>
    <property type="evidence" value="ECO:0007669"/>
    <property type="project" value="TreeGrafter"/>
</dbReference>
<evidence type="ECO:0000313" key="5">
    <source>
        <dbReference type="EMBL" id="MVZ62550.1"/>
    </source>
</evidence>